<dbReference type="InterPro" id="IPR029063">
    <property type="entry name" value="SAM-dependent_MTases_sf"/>
</dbReference>
<sequence>MDLKEKNQLGLEIIDISHWYYQLKYQLLKKFIDKNFSKSTLNPITILDVGCGAGIFLRELAKDYHSLQWKFIGYDYYFDELPLSPDLRLHFVKELPENLKVDAVLFMDVIEHVPSELEFFNNLLTKINTKDNPIKAFITVPAFMHLWSPHDVFLNHYRRYTKKTLASGISQFIKIETQYFFYATIYPLVLVIRFFNRILHRKVKSNLKPTPVLINKALILFLSIEKKLNIYNKIAGVTLVAEGTIKKS</sequence>
<dbReference type="GO" id="GO:0008168">
    <property type="term" value="F:methyltransferase activity"/>
    <property type="evidence" value="ECO:0007669"/>
    <property type="project" value="UniProtKB-KW"/>
</dbReference>
<dbReference type="Pfam" id="PF13489">
    <property type="entry name" value="Methyltransf_23"/>
    <property type="match status" value="1"/>
</dbReference>
<accession>A0A833JCC6</accession>
<proteinExistence type="predicted"/>
<gene>
    <name evidence="2" type="ORF">GCL57_10220</name>
</gene>
<feature type="transmembrane region" description="Helical" evidence="1">
    <location>
        <begin position="179"/>
        <end position="196"/>
    </location>
</feature>
<evidence type="ECO:0000313" key="2">
    <source>
        <dbReference type="EMBL" id="KAB8029902.1"/>
    </source>
</evidence>
<keyword evidence="2" id="KW-0808">Transferase</keyword>
<organism evidence="2 3">
    <name type="scientific">Fluviispira multicolorata</name>
    <dbReference type="NCBI Taxonomy" id="2654512"/>
    <lineage>
        <taxon>Bacteria</taxon>
        <taxon>Pseudomonadati</taxon>
        <taxon>Bdellovibrionota</taxon>
        <taxon>Oligoflexia</taxon>
        <taxon>Silvanigrellales</taxon>
        <taxon>Silvanigrellaceae</taxon>
        <taxon>Fluviispira</taxon>
    </lineage>
</organism>
<evidence type="ECO:0000313" key="3">
    <source>
        <dbReference type="Proteomes" id="UP000442694"/>
    </source>
</evidence>
<dbReference type="Gene3D" id="3.40.50.150">
    <property type="entry name" value="Vaccinia Virus protein VP39"/>
    <property type="match status" value="1"/>
</dbReference>
<comment type="caution">
    <text evidence="2">The sequence shown here is derived from an EMBL/GenBank/DDBJ whole genome shotgun (WGS) entry which is preliminary data.</text>
</comment>
<name>A0A833JCC6_9BACT</name>
<dbReference type="EMBL" id="WFLN01000007">
    <property type="protein sequence ID" value="KAB8029902.1"/>
    <property type="molecule type" value="Genomic_DNA"/>
</dbReference>
<dbReference type="Proteomes" id="UP000442694">
    <property type="component" value="Unassembled WGS sequence"/>
</dbReference>
<dbReference type="CDD" id="cd02440">
    <property type="entry name" value="AdoMet_MTases"/>
    <property type="match status" value="1"/>
</dbReference>
<keyword evidence="1" id="KW-1133">Transmembrane helix</keyword>
<keyword evidence="2" id="KW-0489">Methyltransferase</keyword>
<reference evidence="2 3" key="1">
    <citation type="submission" date="2019-10" db="EMBL/GenBank/DDBJ databases">
        <title>New genus of Silvanigrellaceae.</title>
        <authorList>
            <person name="Pitt A."/>
            <person name="Hahn M.W."/>
        </authorList>
    </citation>
    <scope>NUCLEOTIDE SEQUENCE [LARGE SCALE GENOMIC DNA]</scope>
    <source>
        <strain evidence="2 3">33A1-SZDP</strain>
    </source>
</reference>
<dbReference type="GO" id="GO:0032259">
    <property type="term" value="P:methylation"/>
    <property type="evidence" value="ECO:0007669"/>
    <property type="project" value="UniProtKB-KW"/>
</dbReference>
<protein>
    <submittedName>
        <fullName evidence="2">Methyltransferase domain-containing protein</fullName>
    </submittedName>
</protein>
<keyword evidence="1" id="KW-0472">Membrane</keyword>
<dbReference type="RefSeq" id="WP_152213244.1">
    <property type="nucleotide sequence ID" value="NZ_WFLN01000007.1"/>
</dbReference>
<dbReference type="SUPFAM" id="SSF53335">
    <property type="entry name" value="S-adenosyl-L-methionine-dependent methyltransferases"/>
    <property type="match status" value="1"/>
</dbReference>
<keyword evidence="3" id="KW-1185">Reference proteome</keyword>
<dbReference type="AlphaFoldDB" id="A0A833JCC6"/>
<evidence type="ECO:0000256" key="1">
    <source>
        <dbReference type="SAM" id="Phobius"/>
    </source>
</evidence>
<keyword evidence="1" id="KW-0812">Transmembrane</keyword>